<evidence type="ECO:0000256" key="2">
    <source>
        <dbReference type="ARBA" id="ARBA00022741"/>
    </source>
</evidence>
<dbReference type="NCBIfam" id="TIGR01378">
    <property type="entry name" value="thi_PPkinase"/>
    <property type="match status" value="1"/>
</dbReference>
<keyword evidence="2" id="KW-0547">Nucleotide-binding</keyword>
<evidence type="ECO:0000256" key="5">
    <source>
        <dbReference type="NCBIfam" id="TIGR01378"/>
    </source>
</evidence>
<dbReference type="Pfam" id="PF04265">
    <property type="entry name" value="TPK_B1_binding"/>
    <property type="match status" value="1"/>
</dbReference>
<dbReference type="GO" id="GO:0006772">
    <property type="term" value="P:thiamine metabolic process"/>
    <property type="evidence" value="ECO:0007669"/>
    <property type="project" value="UniProtKB-UniRule"/>
</dbReference>
<dbReference type="SUPFAM" id="SSF63999">
    <property type="entry name" value="Thiamin pyrophosphokinase, catalytic domain"/>
    <property type="match status" value="1"/>
</dbReference>
<sequence>MDIESVQDAVIVSRNHTVCLVGGARVNPQVITSILPIVDHFVAVDGGADHLLDAGISPRAVIGDLDSLSEHARATFAAQITHIPEQATTDFEKALTRVANPMIIALGFTGGRMDHILAVLNVLARNTARAVILLDETDLCFVARIGETRIAPPAGTRIALMPLAAARVTATGLRWSFADQDMHPTGFISSSNEVAGPVTVQTDGPVLITLPAAHLQIAMQAAARG</sequence>
<keyword evidence="4" id="KW-0067">ATP-binding</keyword>
<dbReference type="RefSeq" id="WP_090196776.1">
    <property type="nucleotide sequence ID" value="NZ_FOYP01000001.1"/>
</dbReference>
<dbReference type="GO" id="GO:0030975">
    <property type="term" value="F:thiamine binding"/>
    <property type="evidence" value="ECO:0007669"/>
    <property type="project" value="InterPro"/>
</dbReference>
<dbReference type="GO" id="GO:0016301">
    <property type="term" value="F:kinase activity"/>
    <property type="evidence" value="ECO:0007669"/>
    <property type="project" value="UniProtKB-KW"/>
</dbReference>
<evidence type="ECO:0000313" key="8">
    <source>
        <dbReference type="Proteomes" id="UP000199478"/>
    </source>
</evidence>
<dbReference type="InterPro" id="IPR007373">
    <property type="entry name" value="Thiamin_PyroPKinase_B1-bd"/>
</dbReference>
<dbReference type="Gene3D" id="3.40.50.10240">
    <property type="entry name" value="Thiamin pyrophosphokinase, catalytic domain"/>
    <property type="match status" value="1"/>
</dbReference>
<dbReference type="GO" id="GO:0005524">
    <property type="term" value="F:ATP binding"/>
    <property type="evidence" value="ECO:0007669"/>
    <property type="project" value="UniProtKB-KW"/>
</dbReference>
<dbReference type="EMBL" id="FOYP01000001">
    <property type="protein sequence ID" value="SFR35505.1"/>
    <property type="molecule type" value="Genomic_DNA"/>
</dbReference>
<reference evidence="8" key="1">
    <citation type="submission" date="2016-10" db="EMBL/GenBank/DDBJ databases">
        <authorList>
            <person name="Varghese N."/>
            <person name="Submissions S."/>
        </authorList>
    </citation>
    <scope>NUCLEOTIDE SEQUENCE [LARGE SCALE GENOMIC DNA]</scope>
    <source>
        <strain evidence="8">DSM 26879</strain>
    </source>
</reference>
<dbReference type="Pfam" id="PF04263">
    <property type="entry name" value="TPK_catalytic"/>
    <property type="match status" value="1"/>
</dbReference>
<dbReference type="InterPro" id="IPR053149">
    <property type="entry name" value="TPK"/>
</dbReference>
<dbReference type="PANTHER" id="PTHR41299:SF1">
    <property type="entry name" value="THIAMINE PYROPHOSPHOKINASE"/>
    <property type="match status" value="1"/>
</dbReference>
<organism evidence="7 8">
    <name type="scientific">Yoonia tamlensis</name>
    <dbReference type="NCBI Taxonomy" id="390270"/>
    <lineage>
        <taxon>Bacteria</taxon>
        <taxon>Pseudomonadati</taxon>
        <taxon>Pseudomonadota</taxon>
        <taxon>Alphaproteobacteria</taxon>
        <taxon>Rhodobacterales</taxon>
        <taxon>Paracoccaceae</taxon>
        <taxon>Yoonia</taxon>
    </lineage>
</organism>
<name>A0A1I6FZX9_9RHOB</name>
<dbReference type="InterPro" id="IPR036371">
    <property type="entry name" value="TPK_B1-bd_sf"/>
</dbReference>
<feature type="domain" description="Thiamin pyrophosphokinase thiamin-binding" evidence="6">
    <location>
        <begin position="146"/>
        <end position="206"/>
    </location>
</feature>
<accession>A0A1I6FZX9</accession>
<proteinExistence type="predicted"/>
<gene>
    <name evidence="7" type="ORF">SAMN04488005_0825</name>
</gene>
<dbReference type="OrthoDB" id="7057856at2"/>
<dbReference type="CDD" id="cd07995">
    <property type="entry name" value="TPK"/>
    <property type="match status" value="1"/>
</dbReference>
<protein>
    <recommendedName>
        <fullName evidence="5">Thiamine diphosphokinase</fullName>
        <ecNumber evidence="5">2.7.6.2</ecNumber>
    </recommendedName>
</protein>
<dbReference type="AlphaFoldDB" id="A0A1I6FZX9"/>
<evidence type="ECO:0000313" key="7">
    <source>
        <dbReference type="EMBL" id="SFR35505.1"/>
    </source>
</evidence>
<evidence type="ECO:0000256" key="4">
    <source>
        <dbReference type="ARBA" id="ARBA00022840"/>
    </source>
</evidence>
<dbReference type="PANTHER" id="PTHR41299">
    <property type="entry name" value="THIAMINE PYROPHOSPHOKINASE"/>
    <property type="match status" value="1"/>
</dbReference>
<keyword evidence="3 7" id="KW-0418">Kinase</keyword>
<keyword evidence="1" id="KW-0808">Transferase</keyword>
<dbReference type="GO" id="GO:0009229">
    <property type="term" value="P:thiamine diphosphate biosynthetic process"/>
    <property type="evidence" value="ECO:0007669"/>
    <property type="project" value="InterPro"/>
</dbReference>
<dbReference type="InterPro" id="IPR007371">
    <property type="entry name" value="TPK_catalytic"/>
</dbReference>
<evidence type="ECO:0000256" key="3">
    <source>
        <dbReference type="ARBA" id="ARBA00022777"/>
    </source>
</evidence>
<keyword evidence="8" id="KW-1185">Reference proteome</keyword>
<dbReference type="InterPro" id="IPR036759">
    <property type="entry name" value="TPK_catalytic_sf"/>
</dbReference>
<dbReference type="Proteomes" id="UP000199478">
    <property type="component" value="Unassembled WGS sequence"/>
</dbReference>
<dbReference type="SMART" id="SM00983">
    <property type="entry name" value="TPK_B1_binding"/>
    <property type="match status" value="1"/>
</dbReference>
<dbReference type="STRING" id="390270.SAMN04488005_0825"/>
<evidence type="ECO:0000256" key="1">
    <source>
        <dbReference type="ARBA" id="ARBA00022679"/>
    </source>
</evidence>
<evidence type="ECO:0000259" key="6">
    <source>
        <dbReference type="SMART" id="SM00983"/>
    </source>
</evidence>
<dbReference type="GO" id="GO:0004788">
    <property type="term" value="F:thiamine diphosphokinase activity"/>
    <property type="evidence" value="ECO:0007669"/>
    <property type="project" value="UniProtKB-UniRule"/>
</dbReference>
<dbReference type="InterPro" id="IPR006282">
    <property type="entry name" value="Thi_PPkinase"/>
</dbReference>
<dbReference type="SUPFAM" id="SSF63862">
    <property type="entry name" value="Thiamin pyrophosphokinase, substrate-binding domain"/>
    <property type="match status" value="1"/>
</dbReference>
<dbReference type="EC" id="2.7.6.2" evidence="5"/>